<proteinExistence type="inferred from homology"/>
<evidence type="ECO:0000259" key="5">
    <source>
        <dbReference type="Pfam" id="PF00582"/>
    </source>
</evidence>
<dbReference type="Proteomes" id="UP000078354">
    <property type="component" value="Chromosome"/>
</dbReference>
<evidence type="ECO:0000256" key="3">
    <source>
        <dbReference type="ARBA" id="ARBA00022490"/>
    </source>
</evidence>
<accession>A0A191YTP7</accession>
<feature type="domain" description="UspA" evidence="5">
    <location>
        <begin position="152"/>
        <end position="295"/>
    </location>
</feature>
<dbReference type="SUPFAM" id="SSF52402">
    <property type="entry name" value="Adenine nucleotide alpha hydrolases-like"/>
    <property type="match status" value="2"/>
</dbReference>
<dbReference type="AlphaFoldDB" id="A0A191YTP7"/>
<evidence type="ECO:0000256" key="1">
    <source>
        <dbReference type="ARBA" id="ARBA00004496"/>
    </source>
</evidence>
<dbReference type="EMBL" id="CP014870">
    <property type="protein sequence ID" value="ANJ56106.1"/>
    <property type="molecule type" value="Genomic_DNA"/>
</dbReference>
<organism evidence="6 7">
    <name type="scientific">Pseudomonas silesiensis</name>
    <dbReference type="NCBI Taxonomy" id="1853130"/>
    <lineage>
        <taxon>Bacteria</taxon>
        <taxon>Pseudomonadati</taxon>
        <taxon>Pseudomonadota</taxon>
        <taxon>Gammaproteobacteria</taxon>
        <taxon>Pseudomonadales</taxon>
        <taxon>Pseudomonadaceae</taxon>
        <taxon>Pseudomonas</taxon>
    </lineage>
</organism>
<dbReference type="Gene3D" id="3.40.50.12370">
    <property type="match status" value="1"/>
</dbReference>
<dbReference type="GO" id="GO:0005737">
    <property type="term" value="C:cytoplasm"/>
    <property type="evidence" value="ECO:0007669"/>
    <property type="project" value="UniProtKB-SubCell"/>
</dbReference>
<evidence type="ECO:0000256" key="4">
    <source>
        <dbReference type="ARBA" id="ARBA00037131"/>
    </source>
</evidence>
<gene>
    <name evidence="6" type="ORF">PMA3_13505</name>
</gene>
<reference evidence="6 7" key="1">
    <citation type="journal article" date="2018" name="Syst. Appl. Microbiol.">
        <title>Pseudomonas silesiensis sp. nov. strain A3T isolated from a biological pesticide sewage treatment plant and analysis of the complete genome sequence.</title>
        <authorList>
            <person name="Kaminski M.A."/>
            <person name="Furmanczyk E.M."/>
            <person name="Sobczak A."/>
            <person name="Dziembowski A."/>
            <person name="Lipinski L."/>
        </authorList>
    </citation>
    <scope>NUCLEOTIDE SEQUENCE [LARGE SCALE GENOMIC DNA]</scope>
    <source>
        <strain evidence="6 7">A3</strain>
    </source>
</reference>
<name>A0A191YTP7_9PSED</name>
<feature type="domain" description="UspA" evidence="5">
    <location>
        <begin position="19"/>
        <end position="143"/>
    </location>
</feature>
<dbReference type="STRING" id="1853130.PMA3_13505"/>
<dbReference type="OrthoDB" id="239260at2"/>
<dbReference type="PANTHER" id="PTHR47892:SF1">
    <property type="entry name" value="UNIVERSAL STRESS PROTEIN E"/>
    <property type="match status" value="1"/>
</dbReference>
<comment type="function">
    <text evidence="4">Required for resistance to DNA-damaging agents.</text>
</comment>
<evidence type="ECO:0000313" key="7">
    <source>
        <dbReference type="Proteomes" id="UP000078354"/>
    </source>
</evidence>
<dbReference type="RefSeq" id="WP_064677622.1">
    <property type="nucleotide sequence ID" value="NZ_CP014870.1"/>
</dbReference>
<keyword evidence="7" id="KW-1185">Reference proteome</keyword>
<dbReference type="Pfam" id="PF00582">
    <property type="entry name" value="Usp"/>
    <property type="match status" value="2"/>
</dbReference>
<dbReference type="PANTHER" id="PTHR47892">
    <property type="entry name" value="UNIVERSAL STRESS PROTEIN E"/>
    <property type="match status" value="1"/>
</dbReference>
<protein>
    <submittedName>
        <fullName evidence="6">Universal stress protein</fullName>
    </submittedName>
</protein>
<dbReference type="InterPro" id="IPR006016">
    <property type="entry name" value="UspA"/>
</dbReference>
<keyword evidence="3" id="KW-0963">Cytoplasm</keyword>
<dbReference type="KEGG" id="psil:PMA3_13505"/>
<evidence type="ECO:0000313" key="6">
    <source>
        <dbReference type="EMBL" id="ANJ56106.1"/>
    </source>
</evidence>
<comment type="subcellular location">
    <subcellularLocation>
        <location evidence="1">Cytoplasm</location>
    </subcellularLocation>
</comment>
<evidence type="ECO:0000256" key="2">
    <source>
        <dbReference type="ARBA" id="ARBA00008791"/>
    </source>
</evidence>
<comment type="similarity">
    <text evidence="2">Belongs to the universal stress protein A family.</text>
</comment>
<sequence length="295" mass="33432">MSQYERLLLITHLALRHSPAIDHAAALAKASGAKLHIMALIPSLKLLSLLEECDRKPVRERYLQDHRDWLKDQVRKFHGRGIEVTTQLAWADDMEQDILEHVRELQPNVLIKEIQHDASLKRAFFTPLDWHLLRHCPIPVYLVGGVRHALPRKVVAAVDTTAGDSENKELNDHIVQQASSLAQQCDAELHLLYAYDISQDYLEELGGGLKLSELTNWRRKKLEKSFLELAGRYGVPADRRHFVLGHPVTALSEFANKHQVDVIVMGRVQDQGLVKLLGSTTEHILYQVPCSVLAV</sequence>